<feature type="domain" description="F-box associated beta-propeller type 1" evidence="2">
    <location>
        <begin position="68"/>
        <end position="314"/>
    </location>
</feature>
<dbReference type="InterPro" id="IPR050796">
    <property type="entry name" value="SCF_F-box_component"/>
</dbReference>
<dbReference type="InterPro" id="IPR001810">
    <property type="entry name" value="F-box_dom"/>
</dbReference>
<proteinExistence type="predicted"/>
<evidence type="ECO:0000313" key="4">
    <source>
        <dbReference type="RefSeq" id="XP_021840671.2"/>
    </source>
</evidence>
<dbReference type="NCBIfam" id="TIGR01640">
    <property type="entry name" value="F_box_assoc_1"/>
    <property type="match status" value="1"/>
</dbReference>
<sequence length="382" mass="43762">MEKLPADIFFSILIRVPIKFIVRSKSVNKSWLSLISSSEFTTILKQNNPLSTPLLHNTSSDRLIAFTNKRCLYSVKLDDTKLASKAEKFPFPPSLEKLGDTRIVASCNDLLLCTCGVNNQYPSALVLLNPLTKVYHQINLESCIGIKWYSTFGIGYDDLNDEYKVISMNDWVPYKVYVYSLRDGYWKTKLFLGNSNQQSDLKFREGSGVLIPSLTTNGAAVVGCHLLHYIQEIPFKRRIICFDVCKEKWSEVPLPQLEDERDRINDIGILDGCLCFVKVDRVNQRVGVLWVMKEYGVKESWIPVISVPDIFPMMPIIAVSSGMKQMLMKLSFSENIFWYNLKHKTDTRAPVYDSQGRKLDELNKVRLVTCCRRISPATFRLL</sequence>
<keyword evidence="3" id="KW-1185">Reference proteome</keyword>
<protein>
    <submittedName>
        <fullName evidence="4">F-box protein CPR1-like</fullName>
    </submittedName>
</protein>
<dbReference type="Pfam" id="PF00646">
    <property type="entry name" value="F-box"/>
    <property type="match status" value="1"/>
</dbReference>
<dbReference type="AlphaFoldDB" id="A0A9R0JMY5"/>
<dbReference type="GeneID" id="110780629"/>
<feature type="domain" description="F-box" evidence="1">
    <location>
        <begin position="2"/>
        <end position="41"/>
    </location>
</feature>
<reference evidence="3" key="1">
    <citation type="journal article" date="2021" name="Nat. Commun.">
        <title>Genomic analyses provide insights into spinach domestication and the genetic basis of agronomic traits.</title>
        <authorList>
            <person name="Cai X."/>
            <person name="Sun X."/>
            <person name="Xu C."/>
            <person name="Sun H."/>
            <person name="Wang X."/>
            <person name="Ge C."/>
            <person name="Zhang Z."/>
            <person name="Wang Q."/>
            <person name="Fei Z."/>
            <person name="Jiao C."/>
            <person name="Wang Q."/>
        </authorList>
    </citation>
    <scope>NUCLEOTIDE SEQUENCE [LARGE SCALE GENOMIC DNA]</scope>
    <source>
        <strain evidence="3">cv. Varoflay</strain>
    </source>
</reference>
<dbReference type="InterPro" id="IPR017451">
    <property type="entry name" value="F-box-assoc_interact_dom"/>
</dbReference>
<dbReference type="Pfam" id="PF07734">
    <property type="entry name" value="FBA_1"/>
    <property type="match status" value="1"/>
</dbReference>
<evidence type="ECO:0000313" key="3">
    <source>
        <dbReference type="Proteomes" id="UP000813463"/>
    </source>
</evidence>
<dbReference type="SUPFAM" id="SSF81383">
    <property type="entry name" value="F-box domain"/>
    <property type="match status" value="1"/>
</dbReference>
<accession>A0A9R0JMY5</accession>
<dbReference type="Proteomes" id="UP000813463">
    <property type="component" value="Chromosome 2"/>
</dbReference>
<organism evidence="3 4">
    <name type="scientific">Spinacia oleracea</name>
    <name type="common">Spinach</name>
    <dbReference type="NCBI Taxonomy" id="3562"/>
    <lineage>
        <taxon>Eukaryota</taxon>
        <taxon>Viridiplantae</taxon>
        <taxon>Streptophyta</taxon>
        <taxon>Embryophyta</taxon>
        <taxon>Tracheophyta</taxon>
        <taxon>Spermatophyta</taxon>
        <taxon>Magnoliopsida</taxon>
        <taxon>eudicotyledons</taxon>
        <taxon>Gunneridae</taxon>
        <taxon>Pentapetalae</taxon>
        <taxon>Caryophyllales</taxon>
        <taxon>Chenopodiaceae</taxon>
        <taxon>Chenopodioideae</taxon>
        <taxon>Anserineae</taxon>
        <taxon>Spinacia</taxon>
    </lineage>
</organism>
<gene>
    <name evidence="4" type="primary">LOC110780629</name>
</gene>
<dbReference type="PANTHER" id="PTHR31672">
    <property type="entry name" value="BNACNNG10540D PROTEIN"/>
    <property type="match status" value="1"/>
</dbReference>
<evidence type="ECO:0000259" key="2">
    <source>
        <dbReference type="Pfam" id="PF07734"/>
    </source>
</evidence>
<dbReference type="KEGG" id="soe:110780629"/>
<dbReference type="InterPro" id="IPR036047">
    <property type="entry name" value="F-box-like_dom_sf"/>
</dbReference>
<dbReference type="RefSeq" id="XP_021840671.2">
    <property type="nucleotide sequence ID" value="XM_021984979.2"/>
</dbReference>
<dbReference type="PANTHER" id="PTHR31672:SF13">
    <property type="entry name" value="F-BOX PROTEIN CPR30-LIKE"/>
    <property type="match status" value="1"/>
</dbReference>
<dbReference type="InterPro" id="IPR006527">
    <property type="entry name" value="F-box-assoc_dom_typ1"/>
</dbReference>
<name>A0A9R0JMY5_SPIOL</name>
<reference evidence="4" key="2">
    <citation type="submission" date="2025-08" db="UniProtKB">
        <authorList>
            <consortium name="RefSeq"/>
        </authorList>
    </citation>
    <scope>IDENTIFICATION</scope>
    <source>
        <tissue evidence="4">Leaf</tissue>
    </source>
</reference>
<evidence type="ECO:0000259" key="1">
    <source>
        <dbReference type="Pfam" id="PF00646"/>
    </source>
</evidence>